<dbReference type="EMBL" id="JACIEK010000024">
    <property type="protein sequence ID" value="MBB4000618.1"/>
    <property type="molecule type" value="Genomic_DNA"/>
</dbReference>
<proteinExistence type="predicted"/>
<evidence type="ECO:0000313" key="2">
    <source>
        <dbReference type="Proteomes" id="UP000542776"/>
    </source>
</evidence>
<dbReference type="Pfam" id="PF14384">
    <property type="entry name" value="BrnA_antitoxin"/>
    <property type="match status" value="1"/>
</dbReference>
<keyword evidence="2" id="KW-1185">Reference proteome</keyword>
<evidence type="ECO:0000313" key="1">
    <source>
        <dbReference type="EMBL" id="MBB4000618.1"/>
    </source>
</evidence>
<name>A0A7W6MM96_9HYPH</name>
<gene>
    <name evidence="1" type="ORF">GGR04_004498</name>
</gene>
<dbReference type="AlphaFoldDB" id="A0A7W6MM96"/>
<dbReference type="RefSeq" id="WP_183202556.1">
    <property type="nucleotide sequence ID" value="NZ_JACIEK010000024.1"/>
</dbReference>
<sequence>MSKTLKIAKPLSNAEEARIQQMIAADPDAPEATDAELAQARPFADAFPALAESIKRARGRPPVASPRQHVSLRLDADVIAKFKATGKGWQTRINDVLKDAKL</sequence>
<organism evidence="1 2">
    <name type="scientific">Aureimonas pseudogalii</name>
    <dbReference type="NCBI Taxonomy" id="1744844"/>
    <lineage>
        <taxon>Bacteria</taxon>
        <taxon>Pseudomonadati</taxon>
        <taxon>Pseudomonadota</taxon>
        <taxon>Alphaproteobacteria</taxon>
        <taxon>Hyphomicrobiales</taxon>
        <taxon>Aurantimonadaceae</taxon>
        <taxon>Aureimonas</taxon>
    </lineage>
</organism>
<accession>A0A7W6MM96</accession>
<comment type="caution">
    <text evidence="1">The sequence shown here is derived from an EMBL/GenBank/DDBJ whole genome shotgun (WGS) entry which is preliminary data.</text>
</comment>
<reference evidence="1 2" key="1">
    <citation type="submission" date="2020-08" db="EMBL/GenBank/DDBJ databases">
        <title>Genomic Encyclopedia of Type Strains, Phase IV (KMG-IV): sequencing the most valuable type-strain genomes for metagenomic binning, comparative biology and taxonomic classification.</title>
        <authorList>
            <person name="Goeker M."/>
        </authorList>
    </citation>
    <scope>NUCLEOTIDE SEQUENCE [LARGE SCALE GENOMIC DNA]</scope>
    <source>
        <strain evidence="1 2">DSM 102238</strain>
    </source>
</reference>
<protein>
    <submittedName>
        <fullName evidence="1">Uncharacterized protein (DUF4415 family)</fullName>
    </submittedName>
</protein>
<dbReference type="Proteomes" id="UP000542776">
    <property type="component" value="Unassembled WGS sequence"/>
</dbReference>
<dbReference type="InterPro" id="IPR025528">
    <property type="entry name" value="BrnA_antitoxin"/>
</dbReference>